<evidence type="ECO:0000313" key="2">
    <source>
        <dbReference type="EMBL" id="VDM43252.1"/>
    </source>
</evidence>
<dbReference type="InterPro" id="IPR005312">
    <property type="entry name" value="DUF1759"/>
</dbReference>
<keyword evidence="3" id="KW-1185">Reference proteome</keyword>
<sequence>MVPKLDLQCPAALENLPTYLSDLHQKYQLSPRIFTRQIDEISALDQAWRKALGTAYQEDQEAYRHAITDLFSCVAEARDLLDQIEANLTNIDSTPHASADSGANSSATDSPSVCPASARTTSTTNAPTNLRLPQLELLDFRRDALLWPMFWASFQHSVDEAPIPAVHKLSHPRGTLEGEAARTVAGYAFDENNYSVIKKALMQRYCNLSALRRALHSQLQSLKPAERNCCSKNANTILTIMRQLEEMGDQINNPLLETIIESKLPNSILMKIYKEKERNSELNVQSLCSHLQTAIRIHRQLKWSQERPTKRKGD</sequence>
<dbReference type="EMBL" id="UYWY01021047">
    <property type="protein sequence ID" value="VDM43252.1"/>
    <property type="molecule type" value="Genomic_DNA"/>
</dbReference>
<dbReference type="PANTHER" id="PTHR22954">
    <property type="entry name" value="RETROVIRAL PROTEASE-RELATED"/>
    <property type="match status" value="1"/>
</dbReference>
<reference evidence="2 3" key="2">
    <citation type="submission" date="2018-11" db="EMBL/GenBank/DDBJ databases">
        <authorList>
            <consortium name="Pathogen Informatics"/>
        </authorList>
    </citation>
    <scope>NUCLEOTIDE SEQUENCE [LARGE SCALE GENOMIC DNA]</scope>
</reference>
<evidence type="ECO:0000256" key="1">
    <source>
        <dbReference type="SAM" id="MobiDB-lite"/>
    </source>
</evidence>
<dbReference type="Pfam" id="PF03564">
    <property type="entry name" value="DUF1759"/>
    <property type="match status" value="1"/>
</dbReference>
<accession>A0A183UTW1</accession>
<evidence type="ECO:0000313" key="4">
    <source>
        <dbReference type="WBParaSite" id="TCNE_0001193101-mRNA-1"/>
    </source>
</evidence>
<feature type="compositionally biased region" description="Polar residues" evidence="1">
    <location>
        <begin position="92"/>
        <end position="111"/>
    </location>
</feature>
<proteinExistence type="predicted"/>
<feature type="compositionally biased region" description="Polar residues" evidence="1">
    <location>
        <begin position="118"/>
        <end position="127"/>
    </location>
</feature>
<evidence type="ECO:0000313" key="3">
    <source>
        <dbReference type="Proteomes" id="UP000050794"/>
    </source>
</evidence>
<organism evidence="3 4">
    <name type="scientific">Toxocara canis</name>
    <name type="common">Canine roundworm</name>
    <dbReference type="NCBI Taxonomy" id="6265"/>
    <lineage>
        <taxon>Eukaryota</taxon>
        <taxon>Metazoa</taxon>
        <taxon>Ecdysozoa</taxon>
        <taxon>Nematoda</taxon>
        <taxon>Chromadorea</taxon>
        <taxon>Rhabditida</taxon>
        <taxon>Spirurina</taxon>
        <taxon>Ascaridomorpha</taxon>
        <taxon>Ascaridoidea</taxon>
        <taxon>Toxocaridae</taxon>
        <taxon>Toxocara</taxon>
    </lineage>
</organism>
<name>A0A183UTW1_TOXCA</name>
<reference evidence="4" key="1">
    <citation type="submission" date="2016-06" db="UniProtKB">
        <authorList>
            <consortium name="WormBaseParasite"/>
        </authorList>
    </citation>
    <scope>IDENTIFICATION</scope>
</reference>
<dbReference type="Proteomes" id="UP000050794">
    <property type="component" value="Unassembled WGS sequence"/>
</dbReference>
<feature type="region of interest" description="Disordered" evidence="1">
    <location>
        <begin position="92"/>
        <end position="127"/>
    </location>
</feature>
<dbReference type="AlphaFoldDB" id="A0A183UTW1"/>
<protein>
    <submittedName>
        <fullName evidence="2 4">Uncharacterized protein</fullName>
    </submittedName>
</protein>
<dbReference type="PANTHER" id="PTHR22954:SF3">
    <property type="entry name" value="PROTEIN CBG08539"/>
    <property type="match status" value="1"/>
</dbReference>
<gene>
    <name evidence="2" type="ORF">TCNE_LOCUS11931</name>
</gene>
<dbReference type="WBParaSite" id="TCNE_0001193101-mRNA-1">
    <property type="protein sequence ID" value="TCNE_0001193101-mRNA-1"/>
    <property type="gene ID" value="TCNE_0001193101"/>
</dbReference>